<protein>
    <submittedName>
        <fullName evidence="1">Uncharacterized protein</fullName>
    </submittedName>
</protein>
<reference evidence="1 2" key="1">
    <citation type="submission" date="2017-11" db="EMBL/GenBank/DDBJ databases">
        <title>Genome sequence of Entomoplasma somnilux PYAN-1 (ATCC 49194).</title>
        <authorList>
            <person name="Lo W.-S."/>
            <person name="Gasparich G.E."/>
            <person name="Kuo C.-H."/>
        </authorList>
    </citation>
    <scope>NUCLEOTIDE SEQUENCE [LARGE SCALE GENOMIC DNA]</scope>
    <source>
        <strain evidence="1 2">PYAN-1</strain>
    </source>
</reference>
<name>A0A2K8NZ73_9MOLU</name>
<evidence type="ECO:0000313" key="1">
    <source>
        <dbReference type="EMBL" id="ATZ18856.1"/>
    </source>
</evidence>
<accession>A0A2K8NZ73</accession>
<evidence type="ECO:0000313" key="2">
    <source>
        <dbReference type="Proteomes" id="UP000232230"/>
    </source>
</evidence>
<sequence>MQIKNTFQTKLENNINSLIVTFQEEEINKISDKVAYDFLRLLAKNHDEIAQNLNEYVRIIKIIALANQRNHVTQSDLFAMLILKDDLSKKLHEDFKQKLKSTMFKELFYYLELNGEFKDSVTENFNNKNLSKQEKDNAANLFDWTSEQIKFLESKNFKEEPQLKNVITKKLVEEWIEKTKNEILARLKWQKLGFEMIKNC</sequence>
<keyword evidence="2" id="KW-1185">Reference proteome</keyword>
<dbReference type="RefSeq" id="WP_024863377.1">
    <property type="nucleotide sequence ID" value="NZ_CP024965.1"/>
</dbReference>
<organism evidence="1 2">
    <name type="scientific">Williamsoniiplasma somnilux</name>
    <dbReference type="NCBI Taxonomy" id="215578"/>
    <lineage>
        <taxon>Bacteria</taxon>
        <taxon>Bacillati</taxon>
        <taxon>Mycoplasmatota</taxon>
        <taxon>Mollicutes</taxon>
        <taxon>Entomoplasmatales</taxon>
        <taxon>Williamsoniiplasma</taxon>
    </lineage>
</organism>
<dbReference type="Proteomes" id="UP000232230">
    <property type="component" value="Chromosome"/>
</dbReference>
<dbReference type="EMBL" id="CP024965">
    <property type="protein sequence ID" value="ATZ18856.1"/>
    <property type="molecule type" value="Genomic_DNA"/>
</dbReference>
<dbReference type="AlphaFoldDB" id="A0A2K8NZ73"/>
<proteinExistence type="predicted"/>
<gene>
    <name evidence="1" type="ORF">ESOMN_v1c04740</name>
</gene>
<dbReference type="KEGG" id="esx:ESOMN_v1c04740"/>